<evidence type="ECO:0000256" key="1">
    <source>
        <dbReference type="SAM" id="Phobius"/>
    </source>
</evidence>
<keyword evidence="1" id="KW-0812">Transmembrane</keyword>
<evidence type="ECO:0000313" key="3">
    <source>
        <dbReference type="EMBL" id="SFC38403.1"/>
    </source>
</evidence>
<keyword evidence="4" id="KW-1185">Reference proteome</keyword>
<evidence type="ECO:0000313" key="4">
    <source>
        <dbReference type="Proteomes" id="UP000231644"/>
    </source>
</evidence>
<keyword evidence="1" id="KW-1133">Transmembrane helix</keyword>
<feature type="transmembrane region" description="Helical" evidence="1">
    <location>
        <begin position="163"/>
        <end position="182"/>
    </location>
</feature>
<reference evidence="3 4" key="1">
    <citation type="submission" date="2016-10" db="EMBL/GenBank/DDBJ databases">
        <authorList>
            <person name="de Groot N.N."/>
        </authorList>
    </citation>
    <scope>NUCLEOTIDE SEQUENCE [LARGE SCALE GENOMIC DNA]</scope>
    <source>
        <strain evidence="3 4">DSM 29619</strain>
    </source>
</reference>
<feature type="chain" id="PRO_5014110481" evidence="2">
    <location>
        <begin position="20"/>
        <end position="186"/>
    </location>
</feature>
<proteinExistence type="predicted"/>
<dbReference type="NCBIfam" id="TIGR03370">
    <property type="entry name" value="VPLPA-CTERM"/>
    <property type="match status" value="1"/>
</dbReference>
<feature type="signal peptide" evidence="2">
    <location>
        <begin position="1"/>
        <end position="19"/>
    </location>
</feature>
<dbReference type="EMBL" id="FOLX01000001">
    <property type="protein sequence ID" value="SFC38403.1"/>
    <property type="molecule type" value="Genomic_DNA"/>
</dbReference>
<dbReference type="OrthoDB" id="7865232at2"/>
<evidence type="ECO:0000256" key="2">
    <source>
        <dbReference type="SAM" id="SignalP"/>
    </source>
</evidence>
<accession>A0A1I1IXH6</accession>
<dbReference type="InterPro" id="IPR022472">
    <property type="entry name" value="VPLPA-CTERM"/>
</dbReference>
<dbReference type="Proteomes" id="UP000231644">
    <property type="component" value="Unassembled WGS sequence"/>
</dbReference>
<protein>
    <submittedName>
        <fullName evidence="3">VPLPA-CTERM protein sorting domain-containing protein</fullName>
    </submittedName>
</protein>
<organism evidence="3 4">
    <name type="scientific">Pseudooceanicola nitratireducens</name>
    <dbReference type="NCBI Taxonomy" id="517719"/>
    <lineage>
        <taxon>Bacteria</taxon>
        <taxon>Pseudomonadati</taxon>
        <taxon>Pseudomonadota</taxon>
        <taxon>Alphaproteobacteria</taxon>
        <taxon>Rhodobacterales</taxon>
        <taxon>Paracoccaceae</taxon>
        <taxon>Pseudooceanicola</taxon>
    </lineage>
</organism>
<keyword evidence="1" id="KW-0472">Membrane</keyword>
<keyword evidence="2" id="KW-0732">Signal</keyword>
<name>A0A1I1IXH6_9RHOB</name>
<gene>
    <name evidence="3" type="ORF">SAMN05421762_0750</name>
</gene>
<sequence>MKTILAAAGLSMLAFSAQAATTTIDFESFATGTTIAGTDLGGLTLATGFVSSGPNGTKAILPTGSDYTQKYRADFSATDVTAFSVDMGDYGQDADALFLFAYDSLGNELDSATGSLAAGVSGMTTLNVSSLSNIAYVIFFGEGFNTQNNVYADNLSFTTTPAVPLPAGLVLMGSALAGFGLIRRKG</sequence>
<dbReference type="RefSeq" id="WP_093450563.1">
    <property type="nucleotide sequence ID" value="NZ_FNZG01000002.1"/>
</dbReference>
<dbReference type="AlphaFoldDB" id="A0A1I1IXH6"/>